<dbReference type="SUPFAM" id="SSF52172">
    <property type="entry name" value="CheY-like"/>
    <property type="match status" value="1"/>
</dbReference>
<dbReference type="GO" id="GO:0005524">
    <property type="term" value="F:ATP binding"/>
    <property type="evidence" value="ECO:0007669"/>
    <property type="project" value="UniProtKB-KW"/>
</dbReference>
<dbReference type="SMART" id="SM00911">
    <property type="entry name" value="HWE_HK"/>
    <property type="match status" value="1"/>
</dbReference>
<evidence type="ECO:0000256" key="2">
    <source>
        <dbReference type="ARBA" id="ARBA00012438"/>
    </source>
</evidence>
<dbReference type="EC" id="2.7.13.3" evidence="2"/>
<dbReference type="Pfam" id="PF08447">
    <property type="entry name" value="PAS_3"/>
    <property type="match status" value="1"/>
</dbReference>
<dbReference type="InterPro" id="IPR013655">
    <property type="entry name" value="PAS_fold_3"/>
</dbReference>
<evidence type="ECO:0000256" key="9">
    <source>
        <dbReference type="PROSITE-ProRule" id="PRU00169"/>
    </source>
</evidence>
<reference evidence="13" key="1">
    <citation type="submission" date="2016-10" db="EMBL/GenBank/DDBJ databases">
        <authorList>
            <person name="Varghese N."/>
            <person name="Submissions S."/>
        </authorList>
    </citation>
    <scope>NUCLEOTIDE SEQUENCE [LARGE SCALE GENOMIC DNA]</scope>
    <source>
        <strain evidence="13">CGMCC 1.6474</strain>
    </source>
</reference>
<dbReference type="PROSITE" id="PS50112">
    <property type="entry name" value="PAS"/>
    <property type="match status" value="1"/>
</dbReference>
<dbReference type="Pfam" id="PF01590">
    <property type="entry name" value="GAF"/>
    <property type="match status" value="1"/>
</dbReference>
<comment type="catalytic activity">
    <reaction evidence="1">
        <text>ATP + protein L-histidine = ADP + protein N-phospho-L-histidine.</text>
        <dbReference type="EC" id="2.7.13.3"/>
    </reaction>
</comment>
<dbReference type="Gene3D" id="3.30.450.40">
    <property type="match status" value="1"/>
</dbReference>
<evidence type="ECO:0000313" key="13">
    <source>
        <dbReference type="Proteomes" id="UP000198804"/>
    </source>
</evidence>
<dbReference type="GO" id="GO:0000160">
    <property type="term" value="P:phosphorelay signal transduction system"/>
    <property type="evidence" value="ECO:0007669"/>
    <property type="project" value="InterPro"/>
</dbReference>
<keyword evidence="8" id="KW-0067">ATP-binding</keyword>
<evidence type="ECO:0000313" key="12">
    <source>
        <dbReference type="EMBL" id="SFL05344.1"/>
    </source>
</evidence>
<dbReference type="PANTHER" id="PTHR41523">
    <property type="entry name" value="TWO-COMPONENT SYSTEM SENSOR PROTEIN"/>
    <property type="match status" value="1"/>
</dbReference>
<dbReference type="InterPro" id="IPR000014">
    <property type="entry name" value="PAS"/>
</dbReference>
<evidence type="ECO:0000256" key="4">
    <source>
        <dbReference type="ARBA" id="ARBA00022553"/>
    </source>
</evidence>
<dbReference type="Pfam" id="PF07536">
    <property type="entry name" value="HWE_HK"/>
    <property type="match status" value="1"/>
</dbReference>
<dbReference type="GO" id="GO:0004673">
    <property type="term" value="F:protein histidine kinase activity"/>
    <property type="evidence" value="ECO:0007669"/>
    <property type="project" value="UniProtKB-EC"/>
</dbReference>
<dbReference type="InterPro" id="IPR013656">
    <property type="entry name" value="PAS_4"/>
</dbReference>
<keyword evidence="5" id="KW-0808">Transferase</keyword>
<evidence type="ECO:0000256" key="5">
    <source>
        <dbReference type="ARBA" id="ARBA00022679"/>
    </source>
</evidence>
<proteinExistence type="predicted"/>
<dbReference type="CDD" id="cd00130">
    <property type="entry name" value="PAS"/>
    <property type="match status" value="1"/>
</dbReference>
<protein>
    <recommendedName>
        <fullName evidence="3">Blue-light-activated histidine kinase</fullName>
        <ecNumber evidence="2">2.7.13.3</ecNumber>
    </recommendedName>
</protein>
<evidence type="ECO:0000259" key="10">
    <source>
        <dbReference type="PROSITE" id="PS50110"/>
    </source>
</evidence>
<sequence length="794" mass="86010">MIPTCTPWPVGDDGMAARIRAFAWDATPLGPIARWPQSLRTVVDLMLASPGTMCLVWGPDAIHLYNDGFAELLREQDADALGRSAYETFARSREVFADDLAAGMAGGSARRLGQPYPVLRHGRVEEAWFDVDYAPLRDETDAVAGVLWTLRETTARVVAERALRESEERQAFLLGLSDAVRTLAVPAEIMATVSERVGRHLGVGRCGYGEVPAPYVDFVVERDWTDGVMESLRGVWPLESFGTAMVQQHRRGETVVVENAFADLRSRGSEAGFEAAGHVTSSVAAQLVKGGVWVATFYVQNRVPRRWTASEVALIEDVAERTWSALERARAEAALTASEARFRQFASASASALWIRNAQTRDLEYASPALAAIYGVEPDALLGDVRRWAATIVPEDRDAALERLDAACGGETVAHEFRIQRPDDGSFRWIRSTDFPLGDDGIGGITEDITERRQLAVHRGVLLAELQHRVRNIMGLIRSMANRAAPGAGSVEAYRVLMEGRLLALTRVQVLLTRGANAGGSLRGIIESEVGPQAHHPGQLDLRGADLHLSPKAVEVLSLAFHELATNAVKYGALSVPEGRLTVSWTVTQRRAVPWLELVWTERGAPPREPATRRGFGSELIEARIPYELGGRGSLAIGPQGAQCSLELPLSDRASVLETDAPQPATVFGGDLDMTGARDLTGRTVLVVEDDYYMASDAAAALRGAGAAVLGPCPSAEATQDLLADALPTHAVVDLNLDGGGPRFEIARLLKARGIPFVFLTGYDPDVIPEDLTDIVRLQKPLPFRTLVEAVGQL</sequence>
<dbReference type="InterPro" id="IPR001789">
    <property type="entry name" value="Sig_transdc_resp-reg_receiver"/>
</dbReference>
<evidence type="ECO:0000256" key="8">
    <source>
        <dbReference type="ARBA" id="ARBA00022840"/>
    </source>
</evidence>
<dbReference type="Pfam" id="PF08448">
    <property type="entry name" value="PAS_4"/>
    <property type="match status" value="1"/>
</dbReference>
<organism evidence="12 13">
    <name type="scientific">Methylorubrum salsuginis</name>
    <dbReference type="NCBI Taxonomy" id="414703"/>
    <lineage>
        <taxon>Bacteria</taxon>
        <taxon>Pseudomonadati</taxon>
        <taxon>Pseudomonadota</taxon>
        <taxon>Alphaproteobacteria</taxon>
        <taxon>Hyphomicrobiales</taxon>
        <taxon>Methylobacteriaceae</taxon>
        <taxon>Methylorubrum</taxon>
    </lineage>
</organism>
<feature type="modified residue" description="4-aspartylphosphate" evidence="9">
    <location>
        <position position="734"/>
    </location>
</feature>
<dbReference type="InterPro" id="IPR029016">
    <property type="entry name" value="GAF-like_dom_sf"/>
</dbReference>
<dbReference type="InterPro" id="IPR035965">
    <property type="entry name" value="PAS-like_dom_sf"/>
</dbReference>
<dbReference type="STRING" id="414703.SAMN04488125_10818"/>
<evidence type="ECO:0000256" key="6">
    <source>
        <dbReference type="ARBA" id="ARBA00022741"/>
    </source>
</evidence>
<feature type="domain" description="Response regulatory" evidence="10">
    <location>
        <begin position="684"/>
        <end position="794"/>
    </location>
</feature>
<dbReference type="PANTHER" id="PTHR41523:SF8">
    <property type="entry name" value="ETHYLENE RESPONSE SENSOR PROTEIN"/>
    <property type="match status" value="1"/>
</dbReference>
<dbReference type="InterPro" id="IPR003018">
    <property type="entry name" value="GAF"/>
</dbReference>
<dbReference type="InterPro" id="IPR011006">
    <property type="entry name" value="CheY-like_superfamily"/>
</dbReference>
<dbReference type="Gene3D" id="3.30.450.20">
    <property type="entry name" value="PAS domain"/>
    <property type="match status" value="2"/>
</dbReference>
<dbReference type="Gene3D" id="3.30.565.10">
    <property type="entry name" value="Histidine kinase-like ATPase, C-terminal domain"/>
    <property type="match status" value="1"/>
</dbReference>
<dbReference type="Proteomes" id="UP000198804">
    <property type="component" value="Unassembled WGS sequence"/>
</dbReference>
<keyword evidence="13" id="KW-1185">Reference proteome</keyword>
<dbReference type="SUPFAM" id="SSF55781">
    <property type="entry name" value="GAF domain-like"/>
    <property type="match status" value="1"/>
</dbReference>
<dbReference type="PROSITE" id="PS50110">
    <property type="entry name" value="RESPONSE_REGULATORY"/>
    <property type="match status" value="1"/>
</dbReference>
<evidence type="ECO:0000256" key="7">
    <source>
        <dbReference type="ARBA" id="ARBA00022777"/>
    </source>
</evidence>
<dbReference type="SUPFAM" id="SSF55785">
    <property type="entry name" value="PYP-like sensor domain (PAS domain)"/>
    <property type="match status" value="2"/>
</dbReference>
<keyword evidence="6" id="KW-0547">Nucleotide-binding</keyword>
<dbReference type="InterPro" id="IPR036890">
    <property type="entry name" value="HATPase_C_sf"/>
</dbReference>
<dbReference type="EMBL" id="FOSV01000008">
    <property type="protein sequence ID" value="SFL05344.1"/>
    <property type="molecule type" value="Genomic_DNA"/>
</dbReference>
<dbReference type="SMART" id="SM00091">
    <property type="entry name" value="PAS"/>
    <property type="match status" value="2"/>
</dbReference>
<evidence type="ECO:0000256" key="1">
    <source>
        <dbReference type="ARBA" id="ARBA00000085"/>
    </source>
</evidence>
<dbReference type="AlphaFoldDB" id="A0A1I4EHX4"/>
<evidence type="ECO:0000259" key="11">
    <source>
        <dbReference type="PROSITE" id="PS50112"/>
    </source>
</evidence>
<dbReference type="InterPro" id="IPR011102">
    <property type="entry name" value="Sig_transdc_His_kinase_HWE"/>
</dbReference>
<evidence type="ECO:0000256" key="3">
    <source>
        <dbReference type="ARBA" id="ARBA00021740"/>
    </source>
</evidence>
<dbReference type="SMART" id="SM00065">
    <property type="entry name" value="GAF"/>
    <property type="match status" value="1"/>
</dbReference>
<dbReference type="Gene3D" id="3.40.50.2300">
    <property type="match status" value="1"/>
</dbReference>
<accession>A0A1I4EHX4</accession>
<gene>
    <name evidence="12" type="ORF">SAMN04488125_10818</name>
</gene>
<feature type="domain" description="PAS" evidence="11">
    <location>
        <begin position="338"/>
        <end position="411"/>
    </location>
</feature>
<dbReference type="NCBIfam" id="TIGR00229">
    <property type="entry name" value="sensory_box"/>
    <property type="match status" value="1"/>
</dbReference>
<keyword evidence="4 9" id="KW-0597">Phosphoprotein</keyword>
<name>A0A1I4EHX4_9HYPH</name>
<keyword evidence="7" id="KW-0418">Kinase</keyword>